<feature type="transmembrane region" description="Helical" evidence="1">
    <location>
        <begin position="112"/>
        <end position="131"/>
    </location>
</feature>
<proteinExistence type="predicted"/>
<dbReference type="AlphaFoldDB" id="A0A0L0HIG0"/>
<keyword evidence="1" id="KW-0472">Membrane</keyword>
<sequence length="279" mass="30783">MAMDAITQRVIGTFLAGMGMAFVICSTVTWSRKFNRNRNKLLQLVVLLLAFLFNALMLVVAMDFIKLQISARTTVAAFCNTRISTTAQYIYMYFMTIRLFSVLEGRQRFARALGYLVAGLIVCSCLLNDGANFYSLSQSKMNIVLFTNNKYFNQIAKGSSTTGTLLYTVMLTVTDILLLTKIKGIKATLSGGKSRGMASHQRVQIAILLIAICGKITESVLKILSMATTYMSLDSYFRGTNMAIEIWQLVELGVTVQDVMTPKSDASSITSRGAHRSGT</sequence>
<feature type="transmembrane region" description="Helical" evidence="1">
    <location>
        <begin position="203"/>
        <end position="224"/>
    </location>
</feature>
<reference evidence="2 3" key="1">
    <citation type="submission" date="2009-08" db="EMBL/GenBank/DDBJ databases">
        <title>The Genome Sequence of Spizellomyces punctatus strain DAOM BR117.</title>
        <authorList>
            <consortium name="The Broad Institute Genome Sequencing Platform"/>
            <person name="Russ C."/>
            <person name="Cuomo C."/>
            <person name="Shea T."/>
            <person name="Young S.K."/>
            <person name="Zeng Q."/>
            <person name="Koehrsen M."/>
            <person name="Haas B."/>
            <person name="Borodovsky M."/>
            <person name="Guigo R."/>
            <person name="Alvarado L."/>
            <person name="Berlin A."/>
            <person name="Bochicchio J."/>
            <person name="Borenstein D."/>
            <person name="Chapman S."/>
            <person name="Chen Z."/>
            <person name="Engels R."/>
            <person name="Freedman E."/>
            <person name="Gellesch M."/>
            <person name="Goldberg J."/>
            <person name="Griggs A."/>
            <person name="Gujja S."/>
            <person name="Heiman D."/>
            <person name="Hepburn T."/>
            <person name="Howarth C."/>
            <person name="Jen D."/>
            <person name="Larson L."/>
            <person name="Lewis B."/>
            <person name="Mehta T."/>
            <person name="Park D."/>
            <person name="Pearson M."/>
            <person name="Roberts A."/>
            <person name="Saif S."/>
            <person name="Shenoy N."/>
            <person name="Sisk P."/>
            <person name="Stolte C."/>
            <person name="Sykes S."/>
            <person name="Thomson T."/>
            <person name="Walk T."/>
            <person name="White J."/>
            <person name="Yandava C."/>
            <person name="Burger G."/>
            <person name="Gray M.W."/>
            <person name="Holland P.W.H."/>
            <person name="King N."/>
            <person name="Lang F.B.F."/>
            <person name="Roger A.J."/>
            <person name="Ruiz-Trillo I."/>
            <person name="Lander E."/>
            <person name="Nusbaum C."/>
        </authorList>
    </citation>
    <scope>NUCLEOTIDE SEQUENCE [LARGE SCALE GENOMIC DNA]</scope>
    <source>
        <strain evidence="2 3">DAOM BR117</strain>
    </source>
</reference>
<feature type="transmembrane region" description="Helical" evidence="1">
    <location>
        <begin position="164"/>
        <end position="182"/>
    </location>
</feature>
<evidence type="ECO:0000313" key="2">
    <source>
        <dbReference type="EMBL" id="KND00609.1"/>
    </source>
</evidence>
<feature type="transmembrane region" description="Helical" evidence="1">
    <location>
        <begin position="6"/>
        <end position="29"/>
    </location>
</feature>
<keyword evidence="1" id="KW-1133">Transmembrane helix</keyword>
<evidence type="ECO:0008006" key="4">
    <source>
        <dbReference type="Google" id="ProtNLM"/>
    </source>
</evidence>
<dbReference type="EMBL" id="KQ257455">
    <property type="protein sequence ID" value="KND00609.1"/>
    <property type="molecule type" value="Genomic_DNA"/>
</dbReference>
<gene>
    <name evidence="2" type="ORF">SPPG_03736</name>
</gene>
<evidence type="ECO:0000256" key="1">
    <source>
        <dbReference type="SAM" id="Phobius"/>
    </source>
</evidence>
<organism evidence="2 3">
    <name type="scientific">Spizellomyces punctatus (strain DAOM BR117)</name>
    <dbReference type="NCBI Taxonomy" id="645134"/>
    <lineage>
        <taxon>Eukaryota</taxon>
        <taxon>Fungi</taxon>
        <taxon>Fungi incertae sedis</taxon>
        <taxon>Chytridiomycota</taxon>
        <taxon>Chytridiomycota incertae sedis</taxon>
        <taxon>Chytridiomycetes</taxon>
        <taxon>Spizellomycetales</taxon>
        <taxon>Spizellomycetaceae</taxon>
        <taxon>Spizellomyces</taxon>
    </lineage>
</organism>
<dbReference type="RefSeq" id="XP_016608648.1">
    <property type="nucleotide sequence ID" value="XM_016751986.1"/>
</dbReference>
<dbReference type="InParanoid" id="A0A0L0HIG0"/>
<dbReference type="OrthoDB" id="10334940at2759"/>
<keyword evidence="1" id="KW-0812">Transmembrane</keyword>
<dbReference type="GeneID" id="27687229"/>
<name>A0A0L0HIG0_SPIPD</name>
<evidence type="ECO:0000313" key="3">
    <source>
        <dbReference type="Proteomes" id="UP000053201"/>
    </source>
</evidence>
<feature type="transmembrane region" description="Helical" evidence="1">
    <location>
        <begin position="41"/>
        <end position="62"/>
    </location>
</feature>
<keyword evidence="3" id="KW-1185">Reference proteome</keyword>
<dbReference type="VEuPathDB" id="FungiDB:SPPG_03736"/>
<dbReference type="Proteomes" id="UP000053201">
    <property type="component" value="Unassembled WGS sequence"/>
</dbReference>
<protein>
    <recommendedName>
        <fullName evidence="4">G-protein coupled receptors family 1 profile domain-containing protein</fullName>
    </recommendedName>
</protein>
<feature type="transmembrane region" description="Helical" evidence="1">
    <location>
        <begin position="82"/>
        <end position="100"/>
    </location>
</feature>
<accession>A0A0L0HIG0</accession>